<feature type="binding site" evidence="9">
    <location>
        <position position="127"/>
    </location>
    <ligand>
        <name>L-histidine</name>
        <dbReference type="ChEBI" id="CHEBI:57595"/>
    </ligand>
</feature>
<dbReference type="NCBIfam" id="NF008935">
    <property type="entry name" value="PRK12292.1-1"/>
    <property type="match status" value="1"/>
</dbReference>
<keyword evidence="11" id="KW-0808">Transferase</keyword>
<keyword evidence="6 8" id="KW-0368">Histidine biosynthesis</keyword>
<dbReference type="STRING" id="492660.SAMN05192566_0913"/>
<comment type="function">
    <text evidence="7 8">Required for the first step of histidine biosynthesis. May allow the feedback regulation of ATP phosphoribosyltransferase activity by histidine.</text>
</comment>
<dbReference type="HAMAP" id="MF_00125">
    <property type="entry name" value="HisZ"/>
    <property type="match status" value="1"/>
</dbReference>
<comment type="subcellular location">
    <subcellularLocation>
        <location evidence="1 8">Cytoplasm</location>
    </subcellularLocation>
</comment>
<dbReference type="Pfam" id="PF13393">
    <property type="entry name" value="tRNA-synt_His"/>
    <property type="match status" value="1"/>
</dbReference>
<comment type="miscellaneous">
    <text evidence="8">This function is generally fulfilled by the C-terminal part of HisG, which is missing in some bacteria such as this one.</text>
</comment>
<evidence type="ECO:0000256" key="5">
    <source>
        <dbReference type="ARBA" id="ARBA00022490"/>
    </source>
</evidence>
<dbReference type="InterPro" id="IPR041715">
    <property type="entry name" value="HisRS-like_core"/>
</dbReference>
<dbReference type="SUPFAM" id="SSF55681">
    <property type="entry name" value="Class II aaRS and biotin synthetases"/>
    <property type="match status" value="1"/>
</dbReference>
<gene>
    <name evidence="8" type="primary">hisZ</name>
    <name evidence="11" type="ORF">SAMN05192566_0913</name>
</gene>
<dbReference type="InterPro" id="IPR004516">
    <property type="entry name" value="HisRS/HisZ"/>
</dbReference>
<feature type="binding site" evidence="9">
    <location>
        <position position="109"/>
    </location>
    <ligand>
        <name>L-histidine</name>
        <dbReference type="ChEBI" id="CHEBI:57595"/>
    </ligand>
</feature>
<evidence type="ECO:0000256" key="2">
    <source>
        <dbReference type="ARBA" id="ARBA00004667"/>
    </source>
</evidence>
<comment type="pathway">
    <text evidence="2 8">Amino-acid biosynthesis; L-histidine biosynthesis; L-histidine from 5-phospho-alpha-D-ribose 1-diphosphate: step 1/9.</text>
</comment>
<dbReference type="GO" id="GO:0005737">
    <property type="term" value="C:cytoplasm"/>
    <property type="evidence" value="ECO:0007669"/>
    <property type="project" value="UniProtKB-SubCell"/>
</dbReference>
<comment type="similarity">
    <text evidence="3 8">Belongs to the class-II aminoacyl-tRNA synthetase family. HisZ subfamily.</text>
</comment>
<evidence type="ECO:0000259" key="10">
    <source>
        <dbReference type="Pfam" id="PF13393"/>
    </source>
</evidence>
<evidence type="ECO:0000256" key="9">
    <source>
        <dbReference type="PIRSR" id="PIRSR001549-1"/>
    </source>
</evidence>
<protein>
    <recommendedName>
        <fullName evidence="4 8">ATP phosphoribosyltransferase regulatory subunit</fullName>
    </recommendedName>
</protein>
<feature type="binding site" evidence="9">
    <location>
        <begin position="80"/>
        <end position="82"/>
    </location>
    <ligand>
        <name>L-histidine</name>
        <dbReference type="ChEBI" id="CHEBI:57595"/>
    </ligand>
</feature>
<name>A0A1G9B062_9PROT</name>
<evidence type="ECO:0000256" key="1">
    <source>
        <dbReference type="ARBA" id="ARBA00004496"/>
    </source>
</evidence>
<organism evidence="11 12">
    <name type="scientific">Methylophilus rhizosphaerae</name>
    <dbReference type="NCBI Taxonomy" id="492660"/>
    <lineage>
        <taxon>Bacteria</taxon>
        <taxon>Pseudomonadati</taxon>
        <taxon>Pseudomonadota</taxon>
        <taxon>Betaproteobacteria</taxon>
        <taxon>Nitrosomonadales</taxon>
        <taxon>Methylophilaceae</taxon>
        <taxon>Methylophilus</taxon>
    </lineage>
</organism>
<dbReference type="GO" id="GO:0000105">
    <property type="term" value="P:L-histidine biosynthetic process"/>
    <property type="evidence" value="ECO:0007669"/>
    <property type="project" value="UniProtKB-UniRule"/>
</dbReference>
<dbReference type="PANTHER" id="PTHR11476">
    <property type="entry name" value="HISTIDYL-TRNA SYNTHETASE"/>
    <property type="match status" value="1"/>
</dbReference>
<feature type="binding site" evidence="9">
    <location>
        <position position="123"/>
    </location>
    <ligand>
        <name>L-histidine</name>
        <dbReference type="ChEBI" id="CHEBI:57595"/>
    </ligand>
</feature>
<proteinExistence type="inferred from homology"/>
<keyword evidence="12" id="KW-1185">Reference proteome</keyword>
<feature type="binding site" evidence="9">
    <location>
        <position position="265"/>
    </location>
    <ligand>
        <name>L-histidine</name>
        <dbReference type="ChEBI" id="CHEBI:57595"/>
    </ligand>
</feature>
<comment type="subunit">
    <text evidence="8">Heteromultimer composed of HisG and HisZ subunits.</text>
</comment>
<dbReference type="Gene3D" id="3.30.930.10">
    <property type="entry name" value="Bira Bifunctional Protein, Domain 2"/>
    <property type="match status" value="1"/>
</dbReference>
<evidence type="ECO:0000256" key="4">
    <source>
        <dbReference type="ARBA" id="ARBA00020397"/>
    </source>
</evidence>
<dbReference type="AlphaFoldDB" id="A0A1G9B062"/>
<evidence type="ECO:0000313" key="11">
    <source>
        <dbReference type="EMBL" id="SDK32897.1"/>
    </source>
</evidence>
<dbReference type="NCBIfam" id="NF009086">
    <property type="entry name" value="PRK12421.1"/>
    <property type="match status" value="1"/>
</dbReference>
<sequence>MHNWLLPEYIEDVLPADAARLESYRRQILDLFRVHGYQYVMPPMMEYVESLLTGTGHDLDIATFKVVDQLTGRLMGLRADTTPQAARIDAHMLNHQGVSRLCYAGTVLRTKPDGLARTREPLQLGAELYGHAGIESDIEVQRLMVKALQLLGMRILFVDLSHVAIFASLSHIAQLGTQQERALQLALQAKDAVRVQELITNLPEKSRKAFIALTQLNGGVEVLEQARDTLPDTPEIEQALHEMVTVADVLSSNEVTVTIDLSELRGYQYHSGMVFAAYAHGYAGPIALGGRYDEVGAAFGRARPATGFSLDLRGALQALGPAILNKGILAPVSDDAELMAVIETLRGQGQVVVEALPDMLLNYSELACDRTLQKVDGRWQVVAV</sequence>
<dbReference type="RefSeq" id="WP_091470770.1">
    <property type="nucleotide sequence ID" value="NZ_FNFX01000002.1"/>
</dbReference>
<evidence type="ECO:0000256" key="7">
    <source>
        <dbReference type="ARBA" id="ARBA00025246"/>
    </source>
</evidence>
<keyword evidence="11" id="KW-0328">Glycosyltransferase</keyword>
<feature type="domain" description="Class II Histidinyl-tRNA synthetase (HisRS)-like catalytic core" evidence="10">
    <location>
        <begin position="9"/>
        <end position="313"/>
    </location>
</feature>
<dbReference type="EMBL" id="FNFX01000002">
    <property type="protein sequence ID" value="SDK32897.1"/>
    <property type="molecule type" value="Genomic_DNA"/>
</dbReference>
<dbReference type="Proteomes" id="UP000198629">
    <property type="component" value="Unassembled WGS sequence"/>
</dbReference>
<dbReference type="PIRSF" id="PIRSF001549">
    <property type="entry name" value="His-tRNA_synth"/>
    <property type="match status" value="1"/>
</dbReference>
<evidence type="ECO:0000256" key="6">
    <source>
        <dbReference type="ARBA" id="ARBA00023102"/>
    </source>
</evidence>
<dbReference type="InterPro" id="IPR045864">
    <property type="entry name" value="aa-tRNA-synth_II/BPL/LPL"/>
</dbReference>
<dbReference type="OrthoDB" id="9769617at2"/>
<dbReference type="InterPro" id="IPR004517">
    <property type="entry name" value="HisZ"/>
</dbReference>
<evidence type="ECO:0000256" key="8">
    <source>
        <dbReference type="HAMAP-Rule" id="MF_00125"/>
    </source>
</evidence>
<dbReference type="PANTHER" id="PTHR11476:SF7">
    <property type="entry name" value="HISTIDINE--TRNA LIGASE"/>
    <property type="match status" value="1"/>
</dbReference>
<accession>A0A1G9B062</accession>
<reference evidence="12" key="1">
    <citation type="submission" date="2016-10" db="EMBL/GenBank/DDBJ databases">
        <authorList>
            <person name="Varghese N."/>
            <person name="Submissions S."/>
        </authorList>
    </citation>
    <scope>NUCLEOTIDE SEQUENCE [LARGE SCALE GENOMIC DNA]</scope>
    <source>
        <strain evidence="12">CBMB127</strain>
    </source>
</reference>
<keyword evidence="8" id="KW-0028">Amino-acid biosynthesis</keyword>
<dbReference type="NCBIfam" id="TIGR00443">
    <property type="entry name" value="hisZ_biosyn_reg"/>
    <property type="match status" value="1"/>
</dbReference>
<evidence type="ECO:0000313" key="12">
    <source>
        <dbReference type="Proteomes" id="UP000198629"/>
    </source>
</evidence>
<dbReference type="UniPathway" id="UPA00031">
    <property type="reaction ID" value="UER00006"/>
</dbReference>
<keyword evidence="5 8" id="KW-0963">Cytoplasm</keyword>
<evidence type="ECO:0000256" key="3">
    <source>
        <dbReference type="ARBA" id="ARBA00005539"/>
    </source>
</evidence>
<dbReference type="CDD" id="cd00773">
    <property type="entry name" value="HisRS-like_core"/>
    <property type="match status" value="1"/>
</dbReference>
<dbReference type="GO" id="GO:0016757">
    <property type="term" value="F:glycosyltransferase activity"/>
    <property type="evidence" value="ECO:0007669"/>
    <property type="project" value="UniProtKB-KW"/>
</dbReference>